<feature type="transmembrane region" description="Helical" evidence="1">
    <location>
        <begin position="12"/>
        <end position="31"/>
    </location>
</feature>
<sequence length="94" mass="10468">MDSNTASDTQVVLIHSYLVVMATCILAYDHIITIAEEITFVWRRPKRASSILFFLNRYLGLFGNAAAVAVSLAPLSPKVCISNSVFHVQQDIKR</sequence>
<keyword evidence="1" id="KW-1133">Transmembrane helix</keyword>
<accession>A0A0D0CXS3</accession>
<proteinExistence type="predicted"/>
<dbReference type="InParanoid" id="A0A0D0CXS3"/>
<protein>
    <recommendedName>
        <fullName evidence="2">DUF6533 domain-containing protein</fullName>
    </recommendedName>
</protein>
<keyword evidence="4" id="KW-1185">Reference proteome</keyword>
<evidence type="ECO:0000259" key="2">
    <source>
        <dbReference type="Pfam" id="PF20151"/>
    </source>
</evidence>
<dbReference type="EMBL" id="KN827752">
    <property type="protein sequence ID" value="KIK75961.1"/>
    <property type="molecule type" value="Genomic_DNA"/>
</dbReference>
<evidence type="ECO:0000313" key="3">
    <source>
        <dbReference type="EMBL" id="KIK75961.1"/>
    </source>
</evidence>
<reference evidence="4" key="2">
    <citation type="submission" date="2015-01" db="EMBL/GenBank/DDBJ databases">
        <title>Evolutionary Origins and Diversification of the Mycorrhizal Mutualists.</title>
        <authorList>
            <consortium name="DOE Joint Genome Institute"/>
            <consortium name="Mycorrhizal Genomics Consortium"/>
            <person name="Kohler A."/>
            <person name="Kuo A."/>
            <person name="Nagy L.G."/>
            <person name="Floudas D."/>
            <person name="Copeland A."/>
            <person name="Barry K.W."/>
            <person name="Cichocki N."/>
            <person name="Veneault-Fourrey C."/>
            <person name="LaButti K."/>
            <person name="Lindquist E.A."/>
            <person name="Lipzen A."/>
            <person name="Lundell T."/>
            <person name="Morin E."/>
            <person name="Murat C."/>
            <person name="Riley R."/>
            <person name="Ohm R."/>
            <person name="Sun H."/>
            <person name="Tunlid A."/>
            <person name="Henrissat B."/>
            <person name="Grigoriev I.V."/>
            <person name="Hibbett D.S."/>
            <person name="Martin F."/>
        </authorList>
    </citation>
    <scope>NUCLEOTIDE SEQUENCE [LARGE SCALE GENOMIC DNA]</scope>
    <source>
        <strain evidence="4">Ve08.2h10</strain>
    </source>
</reference>
<name>A0A0D0CXS3_9AGAM</name>
<reference evidence="3 4" key="1">
    <citation type="submission" date="2014-04" db="EMBL/GenBank/DDBJ databases">
        <authorList>
            <consortium name="DOE Joint Genome Institute"/>
            <person name="Kuo A."/>
            <person name="Kohler A."/>
            <person name="Jargeat P."/>
            <person name="Nagy L.G."/>
            <person name="Floudas D."/>
            <person name="Copeland A."/>
            <person name="Barry K.W."/>
            <person name="Cichocki N."/>
            <person name="Veneault-Fourrey C."/>
            <person name="LaButti K."/>
            <person name="Lindquist E.A."/>
            <person name="Lipzen A."/>
            <person name="Lundell T."/>
            <person name="Morin E."/>
            <person name="Murat C."/>
            <person name="Sun H."/>
            <person name="Tunlid A."/>
            <person name="Henrissat B."/>
            <person name="Grigoriev I.V."/>
            <person name="Hibbett D.S."/>
            <person name="Martin F."/>
            <person name="Nordberg H.P."/>
            <person name="Cantor M.N."/>
            <person name="Hua S.X."/>
        </authorList>
    </citation>
    <scope>NUCLEOTIDE SEQUENCE [LARGE SCALE GENOMIC DNA]</scope>
    <source>
        <strain evidence="3 4">Ve08.2h10</strain>
    </source>
</reference>
<keyword evidence="1" id="KW-0812">Transmembrane</keyword>
<dbReference type="OrthoDB" id="2745134at2759"/>
<gene>
    <name evidence="3" type="ORF">PAXRUDRAFT_835510</name>
</gene>
<evidence type="ECO:0000313" key="4">
    <source>
        <dbReference type="Proteomes" id="UP000054538"/>
    </source>
</evidence>
<organism evidence="3 4">
    <name type="scientific">Paxillus rubicundulus Ve08.2h10</name>
    <dbReference type="NCBI Taxonomy" id="930991"/>
    <lineage>
        <taxon>Eukaryota</taxon>
        <taxon>Fungi</taxon>
        <taxon>Dikarya</taxon>
        <taxon>Basidiomycota</taxon>
        <taxon>Agaricomycotina</taxon>
        <taxon>Agaricomycetes</taxon>
        <taxon>Agaricomycetidae</taxon>
        <taxon>Boletales</taxon>
        <taxon>Paxilineae</taxon>
        <taxon>Paxillaceae</taxon>
        <taxon>Paxillus</taxon>
    </lineage>
</organism>
<feature type="transmembrane region" description="Helical" evidence="1">
    <location>
        <begin position="51"/>
        <end position="75"/>
    </location>
</feature>
<dbReference type="Pfam" id="PF20151">
    <property type="entry name" value="DUF6533"/>
    <property type="match status" value="1"/>
</dbReference>
<dbReference type="Proteomes" id="UP000054538">
    <property type="component" value="Unassembled WGS sequence"/>
</dbReference>
<evidence type="ECO:0000256" key="1">
    <source>
        <dbReference type="SAM" id="Phobius"/>
    </source>
</evidence>
<dbReference type="HOGENOM" id="CLU_2386835_0_0_1"/>
<dbReference type="AlphaFoldDB" id="A0A0D0CXS3"/>
<keyword evidence="1" id="KW-0472">Membrane</keyword>
<dbReference type="InterPro" id="IPR045340">
    <property type="entry name" value="DUF6533"/>
</dbReference>
<feature type="domain" description="DUF6533" evidence="2">
    <location>
        <begin position="17"/>
        <end position="62"/>
    </location>
</feature>